<dbReference type="GO" id="GO:0005886">
    <property type="term" value="C:plasma membrane"/>
    <property type="evidence" value="ECO:0007669"/>
    <property type="project" value="TreeGrafter"/>
</dbReference>
<sequence length="556" mass="62092">MYDSNQVYKTLSELKVIPLDKLKEALAESQTNNKPFDEILLSRELISDKNLGEVIAESLKTPFINLSKVDITDDLLLVVPEVLARKSYLIAFARSKDGIKLAMNNPTNSELISLISKKTGEKIIPYYATKQDIADALKYYQKEMQRTFNDLLGEQVEEAKKSKEKEAPISKIVDLLIEYAFENKASDIHIEPEDTDTLIRYRVDGVLHDVLHLPKELHNQIISRIKVMSRLRTDEHLSAQDGKIQADVGEKLDIRVSVVPIVDGEKVVLRLLSSHSRQFSLDNLGMSDTDIAKLKTAYKKPYGIILSTGPTGSGKTTTIYTVVKIINTREKNIATIEDPVEYDIDGINQIQVNPKTNLTFAKGLRSILRQDPDIIFVGEIRDNETAEISVNAAMTGHLVLSTLHTNNAATTLPRLIDMGIEPFLVASTVNLIIGQRLIRKICESCRESTTIAASELKKIIPINSTNKYSDNKNEVRVYQGKGCSVCHNTGYRDRIGIFEVLQVTPAIRKLIESKANSGEIEEKALEEGMTPMMEDGLKKVKTGITTIEEVLRATKG</sequence>
<dbReference type="EMBL" id="MFBD01000037">
    <property type="protein sequence ID" value="OGD88169.1"/>
    <property type="molecule type" value="Genomic_DNA"/>
</dbReference>
<dbReference type="PANTHER" id="PTHR30258:SF1">
    <property type="entry name" value="PROTEIN TRANSPORT PROTEIN HOFB HOMOLOG"/>
    <property type="match status" value="1"/>
</dbReference>
<dbReference type="GO" id="GO:0005524">
    <property type="term" value="F:ATP binding"/>
    <property type="evidence" value="ECO:0007669"/>
    <property type="project" value="UniProtKB-KW"/>
</dbReference>
<name>A0A1F5G8J8_9BACT</name>
<evidence type="ECO:0000313" key="7">
    <source>
        <dbReference type="Proteomes" id="UP000177369"/>
    </source>
</evidence>
<dbReference type="InterPro" id="IPR001482">
    <property type="entry name" value="T2SS/T4SS_dom"/>
</dbReference>
<dbReference type="InterPro" id="IPR037257">
    <property type="entry name" value="T2SS_E_N_sf"/>
</dbReference>
<dbReference type="InterPro" id="IPR027417">
    <property type="entry name" value="P-loop_NTPase"/>
</dbReference>
<dbReference type="Proteomes" id="UP000177369">
    <property type="component" value="Unassembled WGS sequence"/>
</dbReference>
<organism evidence="6 7">
    <name type="scientific">Candidatus Curtissbacteria bacterium RIFCSPHIGHO2_02_FULL_40_16b</name>
    <dbReference type="NCBI Taxonomy" id="1797714"/>
    <lineage>
        <taxon>Bacteria</taxon>
        <taxon>Candidatus Curtissiibacteriota</taxon>
    </lineage>
</organism>
<evidence type="ECO:0000259" key="4">
    <source>
        <dbReference type="Pfam" id="PF00437"/>
    </source>
</evidence>
<dbReference type="CDD" id="cd01129">
    <property type="entry name" value="PulE-GspE-like"/>
    <property type="match status" value="1"/>
</dbReference>
<evidence type="ECO:0000313" key="6">
    <source>
        <dbReference type="EMBL" id="OGD88169.1"/>
    </source>
</evidence>
<accession>A0A1F5G8J8</accession>
<dbReference type="Pfam" id="PF05157">
    <property type="entry name" value="MshEN"/>
    <property type="match status" value="1"/>
</dbReference>
<keyword evidence="3" id="KW-0067">ATP-binding</keyword>
<evidence type="ECO:0008006" key="8">
    <source>
        <dbReference type="Google" id="ProtNLM"/>
    </source>
</evidence>
<feature type="domain" description="Type II secretion system protein GspE N-terminal" evidence="5">
    <location>
        <begin position="60"/>
        <end position="144"/>
    </location>
</feature>
<gene>
    <name evidence="6" type="ORF">A3D04_01525</name>
</gene>
<dbReference type="Pfam" id="PF00437">
    <property type="entry name" value="T2SSE"/>
    <property type="match status" value="1"/>
</dbReference>
<evidence type="ECO:0000256" key="1">
    <source>
        <dbReference type="ARBA" id="ARBA00006611"/>
    </source>
</evidence>
<comment type="similarity">
    <text evidence="1">Belongs to the GSP E family.</text>
</comment>
<feature type="domain" description="Bacterial type II secretion system protein E" evidence="4">
    <location>
        <begin position="163"/>
        <end position="552"/>
    </location>
</feature>
<dbReference type="STRING" id="1797714.A3D04_01525"/>
<dbReference type="Gene3D" id="3.30.450.90">
    <property type="match status" value="1"/>
</dbReference>
<dbReference type="SUPFAM" id="SSF52540">
    <property type="entry name" value="P-loop containing nucleoside triphosphate hydrolases"/>
    <property type="match status" value="1"/>
</dbReference>
<dbReference type="SUPFAM" id="SSF160246">
    <property type="entry name" value="EspE N-terminal domain-like"/>
    <property type="match status" value="1"/>
</dbReference>
<keyword evidence="2" id="KW-0547">Nucleotide-binding</keyword>
<dbReference type="Gene3D" id="3.40.50.300">
    <property type="entry name" value="P-loop containing nucleotide triphosphate hydrolases"/>
    <property type="match status" value="1"/>
</dbReference>
<dbReference type="FunFam" id="3.40.50.300:FF:000398">
    <property type="entry name" value="Type IV pilus assembly ATPase PilB"/>
    <property type="match status" value="1"/>
</dbReference>
<dbReference type="GO" id="GO:0016887">
    <property type="term" value="F:ATP hydrolysis activity"/>
    <property type="evidence" value="ECO:0007669"/>
    <property type="project" value="TreeGrafter"/>
</dbReference>
<evidence type="ECO:0000256" key="2">
    <source>
        <dbReference type="ARBA" id="ARBA00022741"/>
    </source>
</evidence>
<dbReference type="InterPro" id="IPR007831">
    <property type="entry name" value="T2SS_GspE_N"/>
</dbReference>
<evidence type="ECO:0000259" key="5">
    <source>
        <dbReference type="Pfam" id="PF05157"/>
    </source>
</evidence>
<protein>
    <recommendedName>
        <fullName evidence="8">AAA+ ATPase domain-containing protein</fullName>
    </recommendedName>
</protein>
<dbReference type="PANTHER" id="PTHR30258">
    <property type="entry name" value="TYPE II SECRETION SYSTEM PROTEIN GSPE-RELATED"/>
    <property type="match status" value="1"/>
</dbReference>
<proteinExistence type="inferred from homology"/>
<reference evidence="6 7" key="1">
    <citation type="journal article" date="2016" name="Nat. Commun.">
        <title>Thousands of microbial genomes shed light on interconnected biogeochemical processes in an aquifer system.</title>
        <authorList>
            <person name="Anantharaman K."/>
            <person name="Brown C.T."/>
            <person name="Hug L.A."/>
            <person name="Sharon I."/>
            <person name="Castelle C.J."/>
            <person name="Probst A.J."/>
            <person name="Thomas B.C."/>
            <person name="Singh A."/>
            <person name="Wilkins M.J."/>
            <person name="Karaoz U."/>
            <person name="Brodie E.L."/>
            <person name="Williams K.H."/>
            <person name="Hubbard S.S."/>
            <person name="Banfield J.F."/>
        </authorList>
    </citation>
    <scope>NUCLEOTIDE SEQUENCE [LARGE SCALE GENOMIC DNA]</scope>
</reference>
<dbReference type="Gene3D" id="3.30.300.160">
    <property type="entry name" value="Type II secretion system, protein E, N-terminal domain"/>
    <property type="match status" value="1"/>
</dbReference>
<evidence type="ECO:0000256" key="3">
    <source>
        <dbReference type="ARBA" id="ARBA00022840"/>
    </source>
</evidence>
<dbReference type="AlphaFoldDB" id="A0A1F5G8J8"/>
<comment type="caution">
    <text evidence="6">The sequence shown here is derived from an EMBL/GenBank/DDBJ whole genome shotgun (WGS) entry which is preliminary data.</text>
</comment>